<dbReference type="AlphaFoldDB" id="A0A841EEF5"/>
<accession>A0A841EEF5</accession>
<comment type="caution">
    <text evidence="2">The sequence shown here is derived from an EMBL/GenBank/DDBJ whole genome shotgun (WGS) entry which is preliminary data.</text>
</comment>
<proteinExistence type="predicted"/>
<dbReference type="RefSeq" id="WP_184634011.1">
    <property type="nucleotide sequence ID" value="NZ_BAABKT010000005.1"/>
</dbReference>
<reference evidence="2 3" key="1">
    <citation type="submission" date="2020-08" db="EMBL/GenBank/DDBJ databases">
        <title>Sequencing the genomes of 1000 actinobacteria strains.</title>
        <authorList>
            <person name="Klenk H.-P."/>
        </authorList>
    </citation>
    <scope>NUCLEOTIDE SEQUENCE [LARGE SCALE GENOMIC DNA]</scope>
    <source>
        <strain evidence="2 3">DSM 44593</strain>
    </source>
</reference>
<protein>
    <recommendedName>
        <fullName evidence="1">DUF5753 domain-containing protein</fullName>
    </recommendedName>
</protein>
<dbReference type="EMBL" id="JACHLY010000001">
    <property type="protein sequence ID" value="MBB5997811.1"/>
    <property type="molecule type" value="Genomic_DNA"/>
</dbReference>
<keyword evidence="3" id="KW-1185">Reference proteome</keyword>
<dbReference type="InterPro" id="IPR043917">
    <property type="entry name" value="DUF5753"/>
</dbReference>
<dbReference type="Pfam" id="PF19054">
    <property type="entry name" value="DUF5753"/>
    <property type="match status" value="1"/>
</dbReference>
<evidence type="ECO:0000313" key="2">
    <source>
        <dbReference type="EMBL" id="MBB5997811.1"/>
    </source>
</evidence>
<gene>
    <name evidence="2" type="ORF">HNR25_001562</name>
</gene>
<evidence type="ECO:0000259" key="1">
    <source>
        <dbReference type="Pfam" id="PF19054"/>
    </source>
</evidence>
<sequence length="78" mass="8628">MTLQLVPLDVGLHPGVTGAFAIMNFASASTIVYAETLTDGLYVERDEEIDAYRKAFDHLKGFARSPRATTARIRELMP</sequence>
<organism evidence="2 3">
    <name type="scientific">Streptomonospora salina</name>
    <dbReference type="NCBI Taxonomy" id="104205"/>
    <lineage>
        <taxon>Bacteria</taxon>
        <taxon>Bacillati</taxon>
        <taxon>Actinomycetota</taxon>
        <taxon>Actinomycetes</taxon>
        <taxon>Streptosporangiales</taxon>
        <taxon>Nocardiopsidaceae</taxon>
        <taxon>Streptomonospora</taxon>
    </lineage>
</organism>
<feature type="domain" description="DUF5753" evidence="1">
    <location>
        <begin position="2"/>
        <end position="75"/>
    </location>
</feature>
<dbReference type="Proteomes" id="UP000578077">
    <property type="component" value="Unassembled WGS sequence"/>
</dbReference>
<evidence type="ECO:0000313" key="3">
    <source>
        <dbReference type="Proteomes" id="UP000578077"/>
    </source>
</evidence>
<name>A0A841EEF5_9ACTN</name>